<keyword evidence="4" id="KW-1003">Cell membrane</keyword>
<feature type="transmembrane region" description="Helical" evidence="12">
    <location>
        <begin position="727"/>
        <end position="749"/>
    </location>
</feature>
<dbReference type="Pfam" id="PF03189">
    <property type="entry name" value="Otopetrin"/>
    <property type="match status" value="1"/>
</dbReference>
<evidence type="ECO:0000256" key="6">
    <source>
        <dbReference type="ARBA" id="ARBA00022781"/>
    </source>
</evidence>
<evidence type="ECO:0000256" key="4">
    <source>
        <dbReference type="ARBA" id="ARBA00022475"/>
    </source>
</evidence>
<keyword evidence="6" id="KW-0375">Hydrogen ion transport</keyword>
<evidence type="ECO:0000256" key="1">
    <source>
        <dbReference type="ARBA" id="ARBA00004651"/>
    </source>
</evidence>
<evidence type="ECO:0000256" key="7">
    <source>
        <dbReference type="ARBA" id="ARBA00022989"/>
    </source>
</evidence>
<evidence type="ECO:0000256" key="12">
    <source>
        <dbReference type="SAM" id="Phobius"/>
    </source>
</evidence>
<evidence type="ECO:0000256" key="5">
    <source>
        <dbReference type="ARBA" id="ARBA00022692"/>
    </source>
</evidence>
<feature type="transmembrane region" description="Helical" evidence="12">
    <location>
        <begin position="328"/>
        <end position="347"/>
    </location>
</feature>
<comment type="subcellular location">
    <subcellularLocation>
        <location evidence="1">Cell membrane</location>
        <topology evidence="1">Multi-pass membrane protein</topology>
    </subcellularLocation>
</comment>
<keyword evidence="7 12" id="KW-1133">Transmembrane helix</keyword>
<dbReference type="PANTHER" id="PTHR21522">
    <property type="entry name" value="PROTON CHANNEL OTOP"/>
    <property type="match status" value="1"/>
</dbReference>
<feature type="compositionally biased region" description="Polar residues" evidence="11">
    <location>
        <begin position="292"/>
        <end position="301"/>
    </location>
</feature>
<feature type="transmembrane region" description="Helical" evidence="12">
    <location>
        <begin position="655"/>
        <end position="677"/>
    </location>
</feature>
<dbReference type="Proteomes" id="UP001307889">
    <property type="component" value="Chromosome 17"/>
</dbReference>
<feature type="compositionally biased region" description="Basic residues" evidence="11">
    <location>
        <begin position="111"/>
        <end position="135"/>
    </location>
</feature>
<feature type="compositionally biased region" description="Polar residues" evidence="11">
    <location>
        <begin position="7"/>
        <end position="16"/>
    </location>
</feature>
<feature type="transmembrane region" description="Helical" evidence="12">
    <location>
        <begin position="492"/>
        <end position="512"/>
    </location>
</feature>
<keyword evidence="9 12" id="KW-0472">Membrane</keyword>
<evidence type="ECO:0000256" key="2">
    <source>
        <dbReference type="ARBA" id="ARBA00006513"/>
    </source>
</evidence>
<feature type="compositionally biased region" description="Low complexity" evidence="11">
    <location>
        <begin position="94"/>
        <end position="108"/>
    </location>
</feature>
<reference evidence="13 14" key="1">
    <citation type="submission" date="2023-09" db="EMBL/GenBank/DDBJ databases">
        <title>Nesidiocoris tenuis whole genome shotgun sequence.</title>
        <authorList>
            <person name="Shibata T."/>
            <person name="Shimoda M."/>
            <person name="Kobayashi T."/>
            <person name="Uehara T."/>
        </authorList>
    </citation>
    <scope>NUCLEOTIDE SEQUENCE [LARGE SCALE GENOMIC DNA]</scope>
    <source>
        <strain evidence="13 14">Japan</strain>
    </source>
</reference>
<evidence type="ECO:0000256" key="9">
    <source>
        <dbReference type="ARBA" id="ARBA00023136"/>
    </source>
</evidence>
<keyword evidence="3" id="KW-0813">Transport</keyword>
<proteinExistence type="inferred from homology"/>
<feature type="transmembrane region" description="Helical" evidence="12">
    <location>
        <begin position="367"/>
        <end position="387"/>
    </location>
</feature>
<keyword evidence="8" id="KW-0406">Ion transport</keyword>
<feature type="transmembrane region" description="Helical" evidence="12">
    <location>
        <begin position="698"/>
        <end position="715"/>
    </location>
</feature>
<feature type="transmembrane region" description="Helical" evidence="12">
    <location>
        <begin position="399"/>
        <end position="421"/>
    </location>
</feature>
<feature type="transmembrane region" description="Helical" evidence="12">
    <location>
        <begin position="555"/>
        <end position="576"/>
    </location>
</feature>
<sequence length="772" mass="86866">MSKHQPKNGNQDSSPDLSLKLRRGSSDSRDSFYMDFAQGIDSDIEEVHATSSGLFPHQDITDDASTPTATTVKDDGWAQVCGSSGLASEQTLLPSPASPSAVIVSPESLSHHSHQSPHHSPHHSHHSSPVRHPRSTSRATTSSVRPPHPLTTSYSGLPHHGPPHLVGSQMMLQHVIYPNINMMRKPSRIDVLQVTWRKMGAQALATTLSALYGKLLVVMGIAFPMAEVISTHIPTSFYEGFYLYLYFGSMAFLFYMYLMLMRDPLNKTPPTSEKGSEGRESMGSSESDECTESGQDTNPSYATERDSSSRAPAFHKQYTVPFQHYGSFYLRMGAVAFGIGSMIYSGLEFGQYFELERDTKCHNVLLALTPATRMAFTFFQMYFIFLNDEQQMRVTRHKVLARFGLMHMIGTNLSVWLNVLVQETKHEILTFYNPENHTISVHSKTAVNPAYGKISTVSQHHRVARGLMGPHHIYECRRTNIMGSLVQDASPFLFPCTIEYSLICAAILYVMWKNISRISDPVQSSSEKMDKVPPFHYKRSPHHYSVDCAQAHKGLFVGILILVLTIISLILFFVLISRPELVQFAVMELTMCELSLYIMATLATLIGMIQVRQLKYDGLRNLELDNILLVGAQTGMFIYSTFTIIGGHFTLEKNTVLVLATALASLVQTLCQTMFVLDASRRSCVTPEQIRHKPGREIVTFLLVTNLAMWAINTLEKSRAESHPIQLHFYGLWAWTIITHVSMPLAIFYRFHSTVCLCEIWKRAYKIKPTFM</sequence>
<dbReference type="EMBL" id="AP028925">
    <property type="protein sequence ID" value="BET03445.1"/>
    <property type="molecule type" value="Genomic_DNA"/>
</dbReference>
<accession>A0ABN7BHE8</accession>
<keyword evidence="5 12" id="KW-0812">Transmembrane</keyword>
<feature type="transmembrane region" description="Helical" evidence="12">
    <location>
        <begin position="203"/>
        <end position="223"/>
    </location>
</feature>
<name>A0ABN7BHE8_9HEMI</name>
<feature type="transmembrane region" description="Helical" evidence="12">
    <location>
        <begin position="627"/>
        <end position="649"/>
    </location>
</feature>
<feature type="compositionally biased region" description="Low complexity" evidence="11">
    <location>
        <begin position="136"/>
        <end position="145"/>
    </location>
</feature>
<evidence type="ECO:0000256" key="11">
    <source>
        <dbReference type="SAM" id="MobiDB-lite"/>
    </source>
</evidence>
<dbReference type="PANTHER" id="PTHR21522:SF61">
    <property type="entry name" value="PROTON CHANNEL OTOPLC"/>
    <property type="match status" value="1"/>
</dbReference>
<evidence type="ECO:0000256" key="8">
    <source>
        <dbReference type="ARBA" id="ARBA00023065"/>
    </source>
</evidence>
<feature type="region of interest" description="Disordered" evidence="11">
    <location>
        <begin position="268"/>
        <end position="309"/>
    </location>
</feature>
<evidence type="ECO:0000313" key="14">
    <source>
        <dbReference type="Proteomes" id="UP001307889"/>
    </source>
</evidence>
<feature type="transmembrane region" description="Helical" evidence="12">
    <location>
        <begin position="582"/>
        <end position="606"/>
    </location>
</feature>
<evidence type="ECO:0000256" key="10">
    <source>
        <dbReference type="ARBA" id="ARBA00023303"/>
    </source>
</evidence>
<feature type="region of interest" description="Disordered" evidence="11">
    <location>
        <begin position="1"/>
        <end position="31"/>
    </location>
</feature>
<keyword evidence="10" id="KW-0407">Ion channel</keyword>
<evidence type="ECO:0000313" key="13">
    <source>
        <dbReference type="EMBL" id="BET03445.1"/>
    </source>
</evidence>
<feature type="transmembrane region" description="Helical" evidence="12">
    <location>
        <begin position="243"/>
        <end position="260"/>
    </location>
</feature>
<gene>
    <name evidence="13" type="ORF">NTJ_16263</name>
</gene>
<dbReference type="InterPro" id="IPR004878">
    <property type="entry name" value="Otopetrin"/>
</dbReference>
<evidence type="ECO:0000256" key="3">
    <source>
        <dbReference type="ARBA" id="ARBA00022448"/>
    </source>
</evidence>
<keyword evidence="14" id="KW-1185">Reference proteome</keyword>
<organism evidence="13 14">
    <name type="scientific">Nesidiocoris tenuis</name>
    <dbReference type="NCBI Taxonomy" id="355587"/>
    <lineage>
        <taxon>Eukaryota</taxon>
        <taxon>Metazoa</taxon>
        <taxon>Ecdysozoa</taxon>
        <taxon>Arthropoda</taxon>
        <taxon>Hexapoda</taxon>
        <taxon>Insecta</taxon>
        <taxon>Pterygota</taxon>
        <taxon>Neoptera</taxon>
        <taxon>Paraneoptera</taxon>
        <taxon>Hemiptera</taxon>
        <taxon>Heteroptera</taxon>
        <taxon>Panheteroptera</taxon>
        <taxon>Cimicomorpha</taxon>
        <taxon>Miridae</taxon>
        <taxon>Dicyphina</taxon>
        <taxon>Nesidiocoris</taxon>
    </lineage>
</organism>
<comment type="similarity">
    <text evidence="2">Belongs to the otopetrin family.</text>
</comment>
<protein>
    <submittedName>
        <fullName evidence="13">Otopetrin</fullName>
    </submittedName>
</protein>
<feature type="region of interest" description="Disordered" evidence="11">
    <location>
        <begin position="89"/>
        <end position="158"/>
    </location>
</feature>